<keyword evidence="4" id="KW-1003">Cell membrane</keyword>
<evidence type="ECO:0000256" key="4">
    <source>
        <dbReference type="ARBA" id="ARBA00022475"/>
    </source>
</evidence>
<dbReference type="Pfam" id="PF01594">
    <property type="entry name" value="AI-2E_transport"/>
    <property type="match status" value="1"/>
</dbReference>
<comment type="similarity">
    <text evidence="2">Belongs to the autoinducer-2 exporter (AI-2E) (TC 2.A.86) family.</text>
</comment>
<feature type="transmembrane region" description="Helical" evidence="8">
    <location>
        <begin position="214"/>
        <end position="245"/>
    </location>
</feature>
<evidence type="ECO:0000256" key="1">
    <source>
        <dbReference type="ARBA" id="ARBA00004651"/>
    </source>
</evidence>
<feature type="transmembrane region" description="Helical" evidence="8">
    <location>
        <begin position="115"/>
        <end position="137"/>
    </location>
</feature>
<keyword evidence="7 8" id="KW-0472">Membrane</keyword>
<dbReference type="EMBL" id="BBLT01000001">
    <property type="protein sequence ID" value="GAL82986.1"/>
    <property type="molecule type" value="Genomic_DNA"/>
</dbReference>
<dbReference type="eggNOG" id="COG0628">
    <property type="taxonomic scope" value="Bacteria"/>
</dbReference>
<proteinExistence type="inferred from homology"/>
<dbReference type="STRING" id="153721.MYP_213"/>
<keyword evidence="6 8" id="KW-1133">Transmembrane helix</keyword>
<comment type="subcellular location">
    <subcellularLocation>
        <location evidence="1">Cell membrane</location>
        <topology evidence="1">Multi-pass membrane protein</topology>
    </subcellularLocation>
</comment>
<dbReference type="PANTHER" id="PTHR21716:SF53">
    <property type="entry name" value="PERMEASE PERM-RELATED"/>
    <property type="match status" value="1"/>
</dbReference>
<reference evidence="9 10" key="1">
    <citation type="submission" date="2014-09" db="EMBL/GenBank/DDBJ databases">
        <title>Sporocytophaga myxococcoides PG-01 genome sequencing.</title>
        <authorList>
            <person name="Liu L."/>
            <person name="Gao P.J."/>
            <person name="Chen G.J."/>
            <person name="Wang L.S."/>
        </authorList>
    </citation>
    <scope>NUCLEOTIDE SEQUENCE [LARGE SCALE GENOMIC DNA]</scope>
    <source>
        <strain evidence="9 10">PG-01</strain>
    </source>
</reference>
<dbReference type="AlphaFoldDB" id="A0A098L8F2"/>
<dbReference type="InterPro" id="IPR002549">
    <property type="entry name" value="AI-2E-like"/>
</dbReference>
<keyword evidence="3" id="KW-0813">Transport</keyword>
<protein>
    <submittedName>
        <fullName evidence="9">UPF0118 membrane protein</fullName>
    </submittedName>
</protein>
<keyword evidence="10" id="KW-1185">Reference proteome</keyword>
<evidence type="ECO:0000313" key="9">
    <source>
        <dbReference type="EMBL" id="GAL82986.1"/>
    </source>
</evidence>
<comment type="caution">
    <text evidence="9">The sequence shown here is derived from an EMBL/GenBank/DDBJ whole genome shotgun (WGS) entry which is preliminary data.</text>
</comment>
<evidence type="ECO:0000256" key="7">
    <source>
        <dbReference type="ARBA" id="ARBA00023136"/>
    </source>
</evidence>
<dbReference type="GO" id="GO:0005886">
    <property type="term" value="C:plasma membrane"/>
    <property type="evidence" value="ECO:0007669"/>
    <property type="project" value="UniProtKB-SubCell"/>
</dbReference>
<dbReference type="PANTHER" id="PTHR21716">
    <property type="entry name" value="TRANSMEMBRANE PROTEIN"/>
    <property type="match status" value="1"/>
</dbReference>
<dbReference type="Proteomes" id="UP000030185">
    <property type="component" value="Unassembled WGS sequence"/>
</dbReference>
<organism evidence="9 10">
    <name type="scientific">Sporocytophaga myxococcoides</name>
    <dbReference type="NCBI Taxonomy" id="153721"/>
    <lineage>
        <taxon>Bacteria</taxon>
        <taxon>Pseudomonadati</taxon>
        <taxon>Bacteroidota</taxon>
        <taxon>Cytophagia</taxon>
        <taxon>Cytophagales</taxon>
        <taxon>Cytophagaceae</taxon>
        <taxon>Sporocytophaga</taxon>
    </lineage>
</organism>
<evidence type="ECO:0000256" key="8">
    <source>
        <dbReference type="SAM" id="Phobius"/>
    </source>
</evidence>
<sequence length="285" mass="32190">MQGFNLAKNLEEIEQQFRHVFDDIQEYIQSKFGMEKAKQSKIIREKTETLLQSSTNLITGFLGGLATFGLILVYTFFFLYYRNKFFNFILMVSPKALHQQNTIILNQISKVTQRYLTGVFIVILILAVMNSSVLLLLGVNNAIFFGCLAAILNVIPYIGVIIGSLLPFIMTLVTKNEFGPALFVLGALWLNQVIENNLLTPFITGSQVRVNPLSTIMALILGGLIWGIFGMILFIPLIGIIKIIFDHVEELKPLGYLIGDDSDEKDDNTQKIKRLFKKLKAKFKS</sequence>
<evidence type="ECO:0000313" key="10">
    <source>
        <dbReference type="Proteomes" id="UP000030185"/>
    </source>
</evidence>
<feature type="transmembrane region" description="Helical" evidence="8">
    <location>
        <begin position="57"/>
        <end position="81"/>
    </location>
</feature>
<evidence type="ECO:0000256" key="5">
    <source>
        <dbReference type="ARBA" id="ARBA00022692"/>
    </source>
</evidence>
<feature type="transmembrane region" description="Helical" evidence="8">
    <location>
        <begin position="178"/>
        <end position="194"/>
    </location>
</feature>
<keyword evidence="5 8" id="KW-0812">Transmembrane</keyword>
<accession>A0A098L8F2</accession>
<gene>
    <name evidence="9" type="ORF">MYP_213</name>
</gene>
<evidence type="ECO:0000256" key="3">
    <source>
        <dbReference type="ARBA" id="ARBA00022448"/>
    </source>
</evidence>
<feature type="transmembrane region" description="Helical" evidence="8">
    <location>
        <begin position="143"/>
        <end position="166"/>
    </location>
</feature>
<name>A0A098L8F2_9BACT</name>
<evidence type="ECO:0000256" key="6">
    <source>
        <dbReference type="ARBA" id="ARBA00022989"/>
    </source>
</evidence>
<evidence type="ECO:0000256" key="2">
    <source>
        <dbReference type="ARBA" id="ARBA00009773"/>
    </source>
</evidence>